<dbReference type="EMBL" id="CAJGYM010000127">
    <property type="protein sequence ID" value="CAD6198479.1"/>
    <property type="molecule type" value="Genomic_DNA"/>
</dbReference>
<accession>A0A8S1HPT9</accession>
<organism evidence="1 2">
    <name type="scientific">Caenorhabditis auriculariae</name>
    <dbReference type="NCBI Taxonomy" id="2777116"/>
    <lineage>
        <taxon>Eukaryota</taxon>
        <taxon>Metazoa</taxon>
        <taxon>Ecdysozoa</taxon>
        <taxon>Nematoda</taxon>
        <taxon>Chromadorea</taxon>
        <taxon>Rhabditida</taxon>
        <taxon>Rhabditina</taxon>
        <taxon>Rhabditomorpha</taxon>
        <taxon>Rhabditoidea</taxon>
        <taxon>Rhabditidae</taxon>
        <taxon>Peloderinae</taxon>
        <taxon>Caenorhabditis</taxon>
    </lineage>
</organism>
<name>A0A8S1HPT9_9PELO</name>
<proteinExistence type="predicted"/>
<sequence length="84" mass="9251">MLVVGNHGFLTPSCHTQGRICHSSTDYVRYQDRTSANRLGVPTPLRRGPVAETMALPCHIIPTAARPRLTWMTRAALLPTPEVS</sequence>
<dbReference type="Proteomes" id="UP000835052">
    <property type="component" value="Unassembled WGS sequence"/>
</dbReference>
<comment type="caution">
    <text evidence="1">The sequence shown here is derived from an EMBL/GenBank/DDBJ whole genome shotgun (WGS) entry which is preliminary data.</text>
</comment>
<evidence type="ECO:0000313" key="1">
    <source>
        <dbReference type="EMBL" id="CAD6198479.1"/>
    </source>
</evidence>
<evidence type="ECO:0000313" key="2">
    <source>
        <dbReference type="Proteomes" id="UP000835052"/>
    </source>
</evidence>
<reference evidence="1" key="1">
    <citation type="submission" date="2020-10" db="EMBL/GenBank/DDBJ databases">
        <authorList>
            <person name="Kikuchi T."/>
        </authorList>
    </citation>
    <scope>NUCLEOTIDE SEQUENCE</scope>
    <source>
        <strain evidence="1">NKZ352</strain>
    </source>
</reference>
<protein>
    <submittedName>
        <fullName evidence="1">Uncharacterized protein</fullName>
    </submittedName>
</protein>
<keyword evidence="2" id="KW-1185">Reference proteome</keyword>
<dbReference type="OrthoDB" id="5841613at2759"/>
<gene>
    <name evidence="1" type="ORF">CAUJ_LOCUS14385</name>
</gene>
<dbReference type="AlphaFoldDB" id="A0A8S1HPT9"/>